<keyword evidence="3" id="KW-1185">Reference proteome</keyword>
<dbReference type="RefSeq" id="XP_024676653.1">
    <property type="nucleotide sequence ID" value="XM_024815695.1"/>
</dbReference>
<accession>A0A2I2FPV5</accession>
<dbReference type="GeneID" id="36522855"/>
<sequence length="106" mass="11421">MPMTWNGDTNAKLFLGVLSQLKNLKLKLDYKELSEYMGPGECSVRAVQQQIDKLRKQVEEQNGAANDDAATSPKPSTPSKRKSGKDNGTPGAPSKKTKGGQEKGTA</sequence>
<dbReference type="AlphaFoldDB" id="A0A2I2FPV5"/>
<dbReference type="EMBL" id="KZ559117">
    <property type="protein sequence ID" value="PLB42641.1"/>
    <property type="molecule type" value="Genomic_DNA"/>
</dbReference>
<organism evidence="2 3">
    <name type="scientific">Aspergillus candidus</name>
    <dbReference type="NCBI Taxonomy" id="41067"/>
    <lineage>
        <taxon>Eukaryota</taxon>
        <taxon>Fungi</taxon>
        <taxon>Dikarya</taxon>
        <taxon>Ascomycota</taxon>
        <taxon>Pezizomycotina</taxon>
        <taxon>Eurotiomycetes</taxon>
        <taxon>Eurotiomycetidae</taxon>
        <taxon>Eurotiales</taxon>
        <taxon>Aspergillaceae</taxon>
        <taxon>Aspergillus</taxon>
        <taxon>Aspergillus subgen. Circumdati</taxon>
    </lineage>
</organism>
<dbReference type="OrthoDB" id="5418867at2759"/>
<dbReference type="Proteomes" id="UP000234585">
    <property type="component" value="Unassembled WGS sequence"/>
</dbReference>
<name>A0A2I2FPV5_ASPCN</name>
<protein>
    <submittedName>
        <fullName evidence="2">Uncharacterized protein</fullName>
    </submittedName>
</protein>
<gene>
    <name evidence="2" type="ORF">BDW47DRAFT_121743</name>
</gene>
<feature type="region of interest" description="Disordered" evidence="1">
    <location>
        <begin position="56"/>
        <end position="106"/>
    </location>
</feature>
<dbReference type="STRING" id="41067.A0A2I2FPV5"/>
<proteinExistence type="predicted"/>
<evidence type="ECO:0000313" key="3">
    <source>
        <dbReference type="Proteomes" id="UP000234585"/>
    </source>
</evidence>
<evidence type="ECO:0000256" key="1">
    <source>
        <dbReference type="SAM" id="MobiDB-lite"/>
    </source>
</evidence>
<evidence type="ECO:0000313" key="2">
    <source>
        <dbReference type="EMBL" id="PLB42641.1"/>
    </source>
</evidence>
<reference evidence="2 3" key="1">
    <citation type="submission" date="2017-12" db="EMBL/GenBank/DDBJ databases">
        <authorList>
            <consortium name="DOE Joint Genome Institute"/>
            <person name="Haridas S."/>
            <person name="Kjaerbolling I."/>
            <person name="Vesth T.C."/>
            <person name="Frisvad J.C."/>
            <person name="Nybo J.L."/>
            <person name="Theobald S."/>
            <person name="Kuo A."/>
            <person name="Bowyer P."/>
            <person name="Matsuda Y."/>
            <person name="Mondo S."/>
            <person name="Lyhne E.K."/>
            <person name="Kogle M.E."/>
            <person name="Clum A."/>
            <person name="Lipzen A."/>
            <person name="Salamov A."/>
            <person name="Ngan C.Y."/>
            <person name="Daum C."/>
            <person name="Chiniquy J."/>
            <person name="Barry K."/>
            <person name="LaButti K."/>
            <person name="Simmons B.A."/>
            <person name="Magnuson J.K."/>
            <person name="Mortensen U.H."/>
            <person name="Larsen T.O."/>
            <person name="Grigoriev I.V."/>
            <person name="Baker S.E."/>
            <person name="Andersen M.R."/>
            <person name="Nordberg H.P."/>
            <person name="Cantor M.N."/>
            <person name="Hua S.X."/>
        </authorList>
    </citation>
    <scope>NUCLEOTIDE SEQUENCE [LARGE SCALE GENOMIC DNA]</scope>
    <source>
        <strain evidence="2 3">CBS 102.13</strain>
    </source>
</reference>